<keyword evidence="1" id="KW-0812">Transmembrane</keyword>
<proteinExistence type="predicted"/>
<feature type="transmembrane region" description="Helical" evidence="1">
    <location>
        <begin position="136"/>
        <end position="155"/>
    </location>
</feature>
<sequence>MEILTNVITEIFKMFYFTFWTVYTFIGSLIHKIFKISDCSMPIYIFKNKNIYVFIIVSLCMPLGLFATNYYFRDIAILIPGGLLLYEFFITITFIRCDFIKKGGINKEKTIRFIDFVICKNEDVFTNLKVEDNVKWVNFTECLYYVIIFGLFNLFMSNDRILVILLLALISLKTSLKYLKDSKSLIFRLSKEDGYYLIVCGILFILSSFYKFIRDILVHIITAVFYTFISSMIIFYIKYETKEKNIIEEMIKKGSFEVSNFELQKILLGLFICYFVTSLLTWRLFWKKRHIIINK</sequence>
<accession>A0A1X0QDL0</accession>
<keyword evidence="3" id="KW-1185">Reference proteome</keyword>
<evidence type="ECO:0000313" key="3">
    <source>
        <dbReference type="Proteomes" id="UP000192356"/>
    </source>
</evidence>
<protein>
    <submittedName>
        <fullName evidence="2">Uncharacterized protein</fullName>
    </submittedName>
</protein>
<gene>
    <name evidence="2" type="ORF">HERIO_265</name>
</gene>
<feature type="transmembrane region" description="Helical" evidence="1">
    <location>
        <begin position="12"/>
        <end position="30"/>
    </location>
</feature>
<keyword evidence="1" id="KW-1133">Transmembrane helix</keyword>
<dbReference type="AlphaFoldDB" id="A0A1X0QDL0"/>
<feature type="transmembrane region" description="Helical" evidence="1">
    <location>
        <begin position="77"/>
        <end position="97"/>
    </location>
</feature>
<dbReference type="Proteomes" id="UP000192356">
    <property type="component" value="Unassembled WGS sequence"/>
</dbReference>
<feature type="transmembrane region" description="Helical" evidence="1">
    <location>
        <begin position="194"/>
        <end position="210"/>
    </location>
</feature>
<comment type="caution">
    <text evidence="2">The sequence shown here is derived from an EMBL/GenBank/DDBJ whole genome shotgun (WGS) entry which is preliminary data.</text>
</comment>
<evidence type="ECO:0000256" key="1">
    <source>
        <dbReference type="SAM" id="Phobius"/>
    </source>
</evidence>
<feature type="transmembrane region" description="Helical" evidence="1">
    <location>
        <begin position="51"/>
        <end position="71"/>
    </location>
</feature>
<dbReference type="EMBL" id="LVKB01000007">
    <property type="protein sequence ID" value="ORD97868.1"/>
    <property type="molecule type" value="Genomic_DNA"/>
</dbReference>
<feature type="transmembrane region" description="Helical" evidence="1">
    <location>
        <begin position="161"/>
        <end position="179"/>
    </location>
</feature>
<dbReference type="VEuPathDB" id="MicrosporidiaDB:A0H76_2160"/>
<name>A0A1X0QDL0_9MICR</name>
<feature type="transmembrane region" description="Helical" evidence="1">
    <location>
        <begin position="216"/>
        <end position="237"/>
    </location>
</feature>
<feature type="transmembrane region" description="Helical" evidence="1">
    <location>
        <begin position="266"/>
        <end position="285"/>
    </location>
</feature>
<organism evidence="2 3">
    <name type="scientific">Hepatospora eriocheir</name>
    <dbReference type="NCBI Taxonomy" id="1081669"/>
    <lineage>
        <taxon>Eukaryota</taxon>
        <taxon>Fungi</taxon>
        <taxon>Fungi incertae sedis</taxon>
        <taxon>Microsporidia</taxon>
        <taxon>Hepatosporidae</taxon>
        <taxon>Hepatospora</taxon>
    </lineage>
</organism>
<dbReference type="VEuPathDB" id="MicrosporidiaDB:HERIO_265"/>
<keyword evidence="1" id="KW-0472">Membrane</keyword>
<reference evidence="2 3" key="1">
    <citation type="journal article" date="2017" name="Environ. Microbiol.">
        <title>Decay of the glycolytic pathway and adaptation to intranuclear parasitism within Enterocytozoonidae microsporidia.</title>
        <authorList>
            <person name="Wiredu Boakye D."/>
            <person name="Jaroenlak P."/>
            <person name="Prachumwat A."/>
            <person name="Williams T.A."/>
            <person name="Bateman K.S."/>
            <person name="Itsathitphaisarn O."/>
            <person name="Sritunyalucksana K."/>
            <person name="Paszkiewicz K.H."/>
            <person name="Moore K.A."/>
            <person name="Stentiford G.D."/>
            <person name="Williams B.A."/>
        </authorList>
    </citation>
    <scope>NUCLEOTIDE SEQUENCE [LARGE SCALE GENOMIC DNA]</scope>
    <source>
        <strain evidence="2 3">GB1</strain>
    </source>
</reference>
<evidence type="ECO:0000313" key="2">
    <source>
        <dbReference type="EMBL" id="ORD97868.1"/>
    </source>
</evidence>